<dbReference type="RefSeq" id="WP_154373125.1">
    <property type="nucleotide sequence ID" value="NZ_WKJK01000002.1"/>
</dbReference>
<accession>A0A6I2KXU3</accession>
<sequence>MFYSREMFGRAAPALEQMAAQAYWTAAVLLTGSVAERIATVLFHLK</sequence>
<dbReference type="Proteomes" id="UP000433309">
    <property type="component" value="Unassembled WGS sequence"/>
</dbReference>
<keyword evidence="2" id="KW-1185">Reference proteome</keyword>
<gene>
    <name evidence="1" type="ORF">GJ699_03370</name>
</gene>
<reference evidence="1 2" key="1">
    <citation type="submission" date="2019-11" db="EMBL/GenBank/DDBJ databases">
        <title>Novel species isolated from a subtropical stream in China.</title>
        <authorList>
            <person name="Lu H."/>
        </authorList>
    </citation>
    <scope>NUCLEOTIDE SEQUENCE [LARGE SCALE GENOMIC DNA]</scope>
    <source>
        <strain evidence="1 2">FT80W</strain>
    </source>
</reference>
<comment type="caution">
    <text evidence="1">The sequence shown here is derived from an EMBL/GenBank/DDBJ whole genome shotgun (WGS) entry which is preliminary data.</text>
</comment>
<name>A0A6I2KXU3_9BURK</name>
<dbReference type="AlphaFoldDB" id="A0A6I2KXU3"/>
<evidence type="ECO:0000313" key="2">
    <source>
        <dbReference type="Proteomes" id="UP000433309"/>
    </source>
</evidence>
<proteinExistence type="predicted"/>
<evidence type="ECO:0000313" key="1">
    <source>
        <dbReference type="EMBL" id="MRW89016.1"/>
    </source>
</evidence>
<protein>
    <submittedName>
        <fullName evidence="1">Uncharacterized protein</fullName>
    </submittedName>
</protein>
<dbReference type="EMBL" id="WKJK01000002">
    <property type="protein sequence ID" value="MRW89016.1"/>
    <property type="molecule type" value="Genomic_DNA"/>
</dbReference>
<organism evidence="1 2">
    <name type="scientific">Duganella guangzhouensis</name>
    <dbReference type="NCBI Taxonomy" id="2666084"/>
    <lineage>
        <taxon>Bacteria</taxon>
        <taxon>Pseudomonadati</taxon>
        <taxon>Pseudomonadota</taxon>
        <taxon>Betaproteobacteria</taxon>
        <taxon>Burkholderiales</taxon>
        <taxon>Oxalobacteraceae</taxon>
        <taxon>Telluria group</taxon>
        <taxon>Duganella</taxon>
    </lineage>
</organism>